<keyword evidence="3 4" id="KW-0460">Magnesium</keyword>
<dbReference type="GO" id="GO:0008311">
    <property type="term" value="F:double-stranded DNA 3'-5' DNA exonuclease activity"/>
    <property type="evidence" value="ECO:0007669"/>
    <property type="project" value="TreeGrafter"/>
</dbReference>
<name>A0A7J5YEZ1_DISMA</name>
<sequence length="153" mass="16915">MESKKLRQNWVGQIFSSPGGKASRGVSILISKNMPFKSSNVHVDQEGRYVIVSGLLQNEMVTLVNVYAPNSLQSKFFTSLCPKILQSIEGPLIIGGDFNSVCDPIHPLPSDKNISAALRDFQSELGITDVWRLVHPDAREYSFYSGAHNSYQG</sequence>
<evidence type="ECO:0000313" key="6">
    <source>
        <dbReference type="EMBL" id="KAF3847107.1"/>
    </source>
</evidence>
<feature type="binding site" evidence="4">
    <location>
        <position position="97"/>
    </location>
    <ligand>
        <name>Mg(2+)</name>
        <dbReference type="ChEBI" id="CHEBI:18420"/>
        <label>1</label>
    </ligand>
</feature>
<dbReference type="Gene3D" id="3.60.10.10">
    <property type="entry name" value="Endonuclease/exonuclease/phosphatase"/>
    <property type="match status" value="1"/>
</dbReference>
<protein>
    <recommendedName>
        <fullName evidence="8">Endonuclease/exonuclease/phosphatase domain-containing protein</fullName>
    </recommendedName>
</protein>
<dbReference type="GO" id="GO:0006284">
    <property type="term" value="P:base-excision repair"/>
    <property type="evidence" value="ECO:0007669"/>
    <property type="project" value="TreeGrafter"/>
</dbReference>
<dbReference type="PANTHER" id="PTHR22748">
    <property type="entry name" value="AP ENDONUCLEASE"/>
    <property type="match status" value="1"/>
</dbReference>
<comment type="caution">
    <text evidence="6">The sequence shown here is derived from an EMBL/GenBank/DDBJ whole genome shotgun (WGS) entry which is preliminary data.</text>
</comment>
<proteinExistence type="predicted"/>
<evidence type="ECO:0008006" key="8">
    <source>
        <dbReference type="Google" id="ProtNLM"/>
    </source>
</evidence>
<dbReference type="SUPFAM" id="SSF56219">
    <property type="entry name" value="DNase I-like"/>
    <property type="match status" value="1"/>
</dbReference>
<dbReference type="EMBL" id="JAAKFY010000013">
    <property type="protein sequence ID" value="KAF3847107.1"/>
    <property type="molecule type" value="Genomic_DNA"/>
</dbReference>
<feature type="binding site" evidence="4">
    <location>
        <position position="99"/>
    </location>
    <ligand>
        <name>Mg(2+)</name>
        <dbReference type="ChEBI" id="CHEBI:18420"/>
        <label>1</label>
    </ligand>
</feature>
<dbReference type="AlphaFoldDB" id="A0A7J5YEZ1"/>
<keyword evidence="1 4" id="KW-0479">Metal-binding</keyword>
<keyword evidence="7" id="KW-1185">Reference proteome</keyword>
<keyword evidence="2" id="KW-0378">Hydrolase</keyword>
<evidence type="ECO:0000256" key="1">
    <source>
        <dbReference type="ARBA" id="ARBA00022723"/>
    </source>
</evidence>
<dbReference type="GO" id="GO:0008081">
    <property type="term" value="F:phosphoric diester hydrolase activity"/>
    <property type="evidence" value="ECO:0007669"/>
    <property type="project" value="TreeGrafter"/>
</dbReference>
<reference evidence="6 7" key="1">
    <citation type="submission" date="2020-03" db="EMBL/GenBank/DDBJ databases">
        <title>Dissostichus mawsoni Genome sequencing and assembly.</title>
        <authorList>
            <person name="Park H."/>
        </authorList>
    </citation>
    <scope>NUCLEOTIDE SEQUENCE [LARGE SCALE GENOMIC DNA]</scope>
    <source>
        <strain evidence="6">DM0001</strain>
        <tissue evidence="6">Muscle</tissue>
    </source>
</reference>
<gene>
    <name evidence="6" type="ORF">F7725_020135</name>
</gene>
<keyword evidence="4" id="KW-0464">Manganese</keyword>
<evidence type="ECO:0000256" key="5">
    <source>
        <dbReference type="PIRSR" id="PIRSR604808-3"/>
    </source>
</evidence>
<evidence type="ECO:0000256" key="4">
    <source>
        <dbReference type="PIRSR" id="PIRSR604808-2"/>
    </source>
</evidence>
<evidence type="ECO:0000313" key="7">
    <source>
        <dbReference type="Proteomes" id="UP000518266"/>
    </source>
</evidence>
<dbReference type="Proteomes" id="UP000518266">
    <property type="component" value="Unassembled WGS sequence"/>
</dbReference>
<dbReference type="InterPro" id="IPR004808">
    <property type="entry name" value="AP_endonuc_1"/>
</dbReference>
<comment type="cofactor">
    <cofactor evidence="4">
        <name>Mg(2+)</name>
        <dbReference type="ChEBI" id="CHEBI:18420"/>
    </cofactor>
    <cofactor evidence="4">
        <name>Mn(2+)</name>
        <dbReference type="ChEBI" id="CHEBI:29035"/>
    </cofactor>
    <text evidence="4">Probably binds two magnesium or manganese ions per subunit.</text>
</comment>
<evidence type="ECO:0000256" key="2">
    <source>
        <dbReference type="ARBA" id="ARBA00022801"/>
    </source>
</evidence>
<dbReference type="GO" id="GO:0003906">
    <property type="term" value="F:DNA-(apurinic or apyrimidinic site) endonuclease activity"/>
    <property type="evidence" value="ECO:0007669"/>
    <property type="project" value="TreeGrafter"/>
</dbReference>
<accession>A0A7J5YEZ1</accession>
<organism evidence="6 7">
    <name type="scientific">Dissostichus mawsoni</name>
    <name type="common">Antarctic cod</name>
    <dbReference type="NCBI Taxonomy" id="36200"/>
    <lineage>
        <taxon>Eukaryota</taxon>
        <taxon>Metazoa</taxon>
        <taxon>Chordata</taxon>
        <taxon>Craniata</taxon>
        <taxon>Vertebrata</taxon>
        <taxon>Euteleostomi</taxon>
        <taxon>Actinopterygii</taxon>
        <taxon>Neopterygii</taxon>
        <taxon>Teleostei</taxon>
        <taxon>Neoteleostei</taxon>
        <taxon>Acanthomorphata</taxon>
        <taxon>Eupercaria</taxon>
        <taxon>Perciformes</taxon>
        <taxon>Notothenioidei</taxon>
        <taxon>Nototheniidae</taxon>
        <taxon>Dissostichus</taxon>
    </lineage>
</organism>
<dbReference type="GO" id="GO:0046872">
    <property type="term" value="F:metal ion binding"/>
    <property type="evidence" value="ECO:0007669"/>
    <property type="project" value="UniProtKB-KW"/>
</dbReference>
<evidence type="ECO:0000256" key="3">
    <source>
        <dbReference type="ARBA" id="ARBA00022842"/>
    </source>
</evidence>
<dbReference type="PANTHER" id="PTHR22748:SF26">
    <property type="entry name" value="ENDONUCLEASE_EXONUCLEASE_PHOSPHATASE DOMAIN-CONTAINING PROTEIN"/>
    <property type="match status" value="1"/>
</dbReference>
<dbReference type="GO" id="GO:0005634">
    <property type="term" value="C:nucleus"/>
    <property type="evidence" value="ECO:0007669"/>
    <property type="project" value="TreeGrafter"/>
</dbReference>
<dbReference type="OrthoDB" id="8961218at2759"/>
<dbReference type="InterPro" id="IPR036691">
    <property type="entry name" value="Endo/exonu/phosph_ase_sf"/>
</dbReference>
<feature type="site" description="Transition state stabilizer" evidence="5">
    <location>
        <position position="99"/>
    </location>
</feature>